<reference evidence="3" key="1">
    <citation type="submission" date="2016-10" db="EMBL/GenBank/DDBJ databases">
        <authorList>
            <person name="Varghese N."/>
            <person name="Submissions S."/>
        </authorList>
    </citation>
    <scope>NUCLEOTIDE SEQUENCE [LARGE SCALE GENOMIC DNA]</scope>
    <source>
        <strain evidence="3">S7</strain>
    </source>
</reference>
<evidence type="ECO:0000256" key="1">
    <source>
        <dbReference type="SAM" id="MobiDB-lite"/>
    </source>
</evidence>
<dbReference type="PROSITE" id="PS51257">
    <property type="entry name" value="PROKAR_LIPOPROTEIN"/>
    <property type="match status" value="1"/>
</dbReference>
<dbReference type="OrthoDB" id="2882457at2"/>
<feature type="region of interest" description="Disordered" evidence="1">
    <location>
        <begin position="37"/>
        <end position="58"/>
    </location>
</feature>
<organism evidence="2 3">
    <name type="scientific">Salibacterium halotolerans</name>
    <dbReference type="NCBI Taxonomy" id="1884432"/>
    <lineage>
        <taxon>Bacteria</taxon>
        <taxon>Bacillati</taxon>
        <taxon>Bacillota</taxon>
        <taxon>Bacilli</taxon>
        <taxon>Bacillales</taxon>
        <taxon>Bacillaceae</taxon>
    </lineage>
</organism>
<dbReference type="Proteomes" id="UP000198892">
    <property type="component" value="Unassembled WGS sequence"/>
</dbReference>
<accession>A0A1I5LWN7</accession>
<dbReference type="RefSeq" id="WP_093334874.1">
    <property type="nucleotide sequence ID" value="NZ_FOXD01000002.1"/>
</dbReference>
<sequence length="187" mass="20388">MIKTGTAVLFMGVALLASCGQSDMQETGTTQAAASSAALQVQDKQPLSDVKSVTDQKGEGETQFNRLLQNEKSVSLFSLLHRDREQMKQEAGTPQEEGSFEGAPFMRYGSGTFFFPGGSEQAEVFAVQNPEITAGGVTEQAGSPDKAYENKMEGLWTEEYTYEDGTIIVEKQAENTEEISTLWFKSS</sequence>
<dbReference type="EMBL" id="FOXD01000002">
    <property type="protein sequence ID" value="SFP01778.1"/>
    <property type="molecule type" value="Genomic_DNA"/>
</dbReference>
<gene>
    <name evidence="2" type="ORF">SAMN05518683_1028</name>
</gene>
<evidence type="ECO:0008006" key="4">
    <source>
        <dbReference type="Google" id="ProtNLM"/>
    </source>
</evidence>
<evidence type="ECO:0000313" key="2">
    <source>
        <dbReference type="EMBL" id="SFP01778.1"/>
    </source>
</evidence>
<protein>
    <recommendedName>
        <fullName evidence="4">Lipoprotein</fullName>
    </recommendedName>
</protein>
<proteinExistence type="predicted"/>
<dbReference type="AlphaFoldDB" id="A0A1I5LWN7"/>
<name>A0A1I5LWN7_9BACI</name>
<evidence type="ECO:0000313" key="3">
    <source>
        <dbReference type="Proteomes" id="UP000198892"/>
    </source>
</evidence>
<keyword evidence="3" id="KW-1185">Reference proteome</keyword>